<dbReference type="EMBL" id="BGPR01000087">
    <property type="protein sequence ID" value="GBL92623.1"/>
    <property type="molecule type" value="Genomic_DNA"/>
</dbReference>
<name>A0A4Y2BKZ4_ARAVE</name>
<comment type="caution">
    <text evidence="1">The sequence shown here is derived from an EMBL/GenBank/DDBJ whole genome shotgun (WGS) entry which is preliminary data.</text>
</comment>
<reference evidence="1 2" key="1">
    <citation type="journal article" date="2019" name="Sci. Rep.">
        <title>Orb-weaving spider Araneus ventricosus genome elucidates the spidroin gene catalogue.</title>
        <authorList>
            <person name="Kono N."/>
            <person name="Nakamura H."/>
            <person name="Ohtoshi R."/>
            <person name="Moran D.A.P."/>
            <person name="Shinohara A."/>
            <person name="Yoshida Y."/>
            <person name="Fujiwara M."/>
            <person name="Mori M."/>
            <person name="Tomita M."/>
            <person name="Arakawa K."/>
        </authorList>
    </citation>
    <scope>NUCLEOTIDE SEQUENCE [LARGE SCALE GENOMIC DNA]</scope>
</reference>
<gene>
    <name evidence="1" type="ORF">AVEN_123795_1</name>
</gene>
<evidence type="ECO:0000313" key="2">
    <source>
        <dbReference type="Proteomes" id="UP000499080"/>
    </source>
</evidence>
<accession>A0A4Y2BKZ4</accession>
<dbReference type="AlphaFoldDB" id="A0A4Y2BKZ4"/>
<proteinExistence type="predicted"/>
<protein>
    <submittedName>
        <fullName evidence="1">Uncharacterized protein</fullName>
    </submittedName>
</protein>
<sequence length="100" mass="10917">MRFNKSSKSSFRHFVGGNPSPGVILQNYLSLSQLVEGSAPAPLDLNLHLVVLSSCRRIVSISWSPFRSLRQSCLHEPSHGSKLNINSTSRSCTSCACLTL</sequence>
<keyword evidence="2" id="KW-1185">Reference proteome</keyword>
<dbReference type="Proteomes" id="UP000499080">
    <property type="component" value="Unassembled WGS sequence"/>
</dbReference>
<organism evidence="1 2">
    <name type="scientific">Araneus ventricosus</name>
    <name type="common">Orbweaver spider</name>
    <name type="synonym">Epeira ventricosa</name>
    <dbReference type="NCBI Taxonomy" id="182803"/>
    <lineage>
        <taxon>Eukaryota</taxon>
        <taxon>Metazoa</taxon>
        <taxon>Ecdysozoa</taxon>
        <taxon>Arthropoda</taxon>
        <taxon>Chelicerata</taxon>
        <taxon>Arachnida</taxon>
        <taxon>Araneae</taxon>
        <taxon>Araneomorphae</taxon>
        <taxon>Entelegynae</taxon>
        <taxon>Araneoidea</taxon>
        <taxon>Araneidae</taxon>
        <taxon>Araneus</taxon>
    </lineage>
</organism>
<evidence type="ECO:0000313" key="1">
    <source>
        <dbReference type="EMBL" id="GBL92623.1"/>
    </source>
</evidence>